<evidence type="ECO:0000313" key="2">
    <source>
        <dbReference type="Proteomes" id="UP000250434"/>
    </source>
</evidence>
<keyword evidence="2" id="KW-1185">Reference proteome</keyword>
<dbReference type="EMBL" id="CP015163">
    <property type="protein sequence ID" value="AXB42215.1"/>
    <property type="molecule type" value="Genomic_DNA"/>
</dbReference>
<evidence type="ECO:0008006" key="3">
    <source>
        <dbReference type="Google" id="ProtNLM"/>
    </source>
</evidence>
<dbReference type="PROSITE" id="PS51257">
    <property type="entry name" value="PROKAR_LIPOPROTEIN"/>
    <property type="match status" value="1"/>
</dbReference>
<evidence type="ECO:0000313" key="1">
    <source>
        <dbReference type="EMBL" id="AXB42215.1"/>
    </source>
</evidence>
<gene>
    <name evidence="1" type="ORF">A4R43_06430</name>
</gene>
<dbReference type="OrthoDB" id="3687422at2"/>
<dbReference type="AlphaFoldDB" id="A0A344L2E1"/>
<accession>A0A344L2E1</accession>
<organism evidence="1 2">
    <name type="scientific">Amycolatopsis albispora</name>
    <dbReference type="NCBI Taxonomy" id="1804986"/>
    <lineage>
        <taxon>Bacteria</taxon>
        <taxon>Bacillati</taxon>
        <taxon>Actinomycetota</taxon>
        <taxon>Actinomycetes</taxon>
        <taxon>Pseudonocardiales</taxon>
        <taxon>Pseudonocardiaceae</taxon>
        <taxon>Amycolatopsis</taxon>
    </lineage>
</organism>
<dbReference type="KEGG" id="aab:A4R43_06430"/>
<protein>
    <recommendedName>
        <fullName evidence="3">Lipoprotein</fullName>
    </recommendedName>
</protein>
<dbReference type="RefSeq" id="WP_113691484.1">
    <property type="nucleotide sequence ID" value="NZ_CP015163.1"/>
</dbReference>
<proteinExistence type="predicted"/>
<sequence>MYRVGAAVLVALGVLTGCTADGEQQPRAERGSAALTERLDTMDQVIGWVEEKAGECERVVREKPADLRAFVGSDIAALYEPYVTEWATCAVSAEYPKVGLLLFGGDRQIEFQRSWRQAMTEGKIGDGPTFAFGNGFAVSAGFLGVSALDLYYFRCDYHDERVPRVPADVDGCVYADPEHGHH</sequence>
<dbReference type="Proteomes" id="UP000250434">
    <property type="component" value="Chromosome"/>
</dbReference>
<reference evidence="1 2" key="1">
    <citation type="submission" date="2016-04" db="EMBL/GenBank/DDBJ databases">
        <title>Complete genome sequence and analysis of deep-sea sediment isolate, Amycolatopsis sp. WP1.</title>
        <authorList>
            <person name="Wang H."/>
            <person name="Chen S."/>
            <person name="Wu Q."/>
        </authorList>
    </citation>
    <scope>NUCLEOTIDE SEQUENCE [LARGE SCALE GENOMIC DNA]</scope>
    <source>
        <strain evidence="1 2">WP1</strain>
    </source>
</reference>
<name>A0A344L2E1_9PSEU</name>